<dbReference type="GO" id="GO:0016491">
    <property type="term" value="F:oxidoreductase activity"/>
    <property type="evidence" value="ECO:0007669"/>
    <property type="project" value="InterPro"/>
</dbReference>
<dbReference type="EMBL" id="LDJK01000002">
    <property type="protein sequence ID" value="KRG77641.1"/>
    <property type="molecule type" value="Genomic_DNA"/>
</dbReference>
<dbReference type="PRINTS" id="PR00092">
    <property type="entry name" value="TYROSINASE"/>
</dbReference>
<comment type="caution">
    <text evidence="5">The sequence shown here is derived from an EMBL/GenBank/DDBJ whole genome shotgun (WGS) entry which is preliminary data.</text>
</comment>
<name>A0A0R0D5V2_9GAMM</name>
<dbReference type="PANTHER" id="PTHR11474:SF76">
    <property type="entry name" value="SHKT DOMAIN-CONTAINING PROTEIN"/>
    <property type="match status" value="1"/>
</dbReference>
<accession>A0A0R0D5V2</accession>
<proteinExistence type="predicted"/>
<evidence type="ECO:0000313" key="5">
    <source>
        <dbReference type="EMBL" id="KRG77641.1"/>
    </source>
</evidence>
<dbReference type="GO" id="GO:0046872">
    <property type="term" value="F:metal ion binding"/>
    <property type="evidence" value="ECO:0007669"/>
    <property type="project" value="UniProtKB-KW"/>
</dbReference>
<evidence type="ECO:0000313" key="6">
    <source>
        <dbReference type="Proteomes" id="UP000051386"/>
    </source>
</evidence>
<dbReference type="SUPFAM" id="SSF48056">
    <property type="entry name" value="Di-copper centre-containing domain"/>
    <property type="match status" value="1"/>
</dbReference>
<keyword evidence="2" id="KW-0186">Copper</keyword>
<dbReference type="PATRIC" id="fig|517011.3.peg.811"/>
<feature type="domain" description="Tyrosinase copper-binding" evidence="3">
    <location>
        <begin position="82"/>
        <end position="99"/>
    </location>
</feature>
<organism evidence="5 6">
    <name type="scientific">Stenotrophomonas chelatiphaga</name>
    <dbReference type="NCBI Taxonomy" id="517011"/>
    <lineage>
        <taxon>Bacteria</taxon>
        <taxon>Pseudomonadati</taxon>
        <taxon>Pseudomonadota</taxon>
        <taxon>Gammaproteobacteria</taxon>
        <taxon>Lysobacterales</taxon>
        <taxon>Lysobacteraceae</taxon>
        <taxon>Stenotrophomonas</taxon>
    </lineage>
</organism>
<dbReference type="InterPro" id="IPR002227">
    <property type="entry name" value="Tyrosinase_Cu-bd"/>
</dbReference>
<keyword evidence="6" id="KW-1185">Reference proteome</keyword>
<dbReference type="PROSITE" id="PS00498">
    <property type="entry name" value="TYROSINASE_2"/>
    <property type="match status" value="1"/>
</dbReference>
<dbReference type="InterPro" id="IPR008922">
    <property type="entry name" value="Di-copper_centre_dom_sf"/>
</dbReference>
<sequence length="480" mass="52915">MMVGSASALILASGLAGSKRASAQQTLRVRRNIANMSLDDPDLVAFRTFVGEMRARDQSNAPSWIKFADIHGGSFNFKYCQHGNWYFLPWHRAYLDMYEQAVIELTGHTRFALPYWDWSTQQAYPAAFTDPMYQGKPNPLFSPFAGDDLRQERKPVPSLPAAETGLGKISGLLNATILENFAGGRPFDETVTPPQVQNNVSPVWLGRRGAVSELESGPHNYVHDEVNGYMGFPAAARDPLFFLHHANVDRIWENWILQGHVNTTDPLWLDMVFPNHFLRMNGQTYSVRVDKVRRTADLGYKYDDSRAAARPLRSLAQTGTDEMRFKALFNPAATTVVPRARTERIGSATPSRPLSIPLNVPSASASSGKRVFAVMRGTHVGSNLHCVRVFVNLPSAGPRTPTTDPHYVTAINFFANKAHQGHMDPGHCYSVELTDALKKLGQNGPPVPGSLTLQLVPIQRTGAPATDLAVGPEMIDVGLV</sequence>
<dbReference type="Proteomes" id="UP000051386">
    <property type="component" value="Unassembled WGS sequence"/>
</dbReference>
<dbReference type="InterPro" id="IPR050316">
    <property type="entry name" value="Tyrosinase/Hemocyanin"/>
</dbReference>
<reference evidence="5 6" key="1">
    <citation type="submission" date="2015-05" db="EMBL/GenBank/DDBJ databases">
        <title>Genome sequencing and analysis of members of genus Stenotrophomonas.</title>
        <authorList>
            <person name="Patil P.P."/>
            <person name="Midha S."/>
            <person name="Patil P.B."/>
        </authorList>
    </citation>
    <scope>NUCLEOTIDE SEQUENCE [LARGE SCALE GENOMIC DNA]</scope>
    <source>
        <strain evidence="5 6">DSM 21508</strain>
    </source>
</reference>
<dbReference type="PROSITE" id="PS00497">
    <property type="entry name" value="TYROSINASE_1"/>
    <property type="match status" value="1"/>
</dbReference>
<dbReference type="Pfam" id="PF00264">
    <property type="entry name" value="Tyrosinase"/>
    <property type="match status" value="1"/>
</dbReference>
<protein>
    <recommendedName>
        <fullName evidence="3 4">Tyrosinase copper-binding domain-containing protein</fullName>
    </recommendedName>
</protein>
<keyword evidence="1" id="KW-0479">Metal-binding</keyword>
<dbReference type="Gene3D" id="1.10.1280.10">
    <property type="entry name" value="Di-copper center containing domain from catechol oxidase"/>
    <property type="match status" value="1"/>
</dbReference>
<feature type="domain" description="Tyrosinase copper-binding" evidence="4">
    <location>
        <begin position="238"/>
        <end position="249"/>
    </location>
</feature>
<evidence type="ECO:0000256" key="1">
    <source>
        <dbReference type="ARBA" id="ARBA00022723"/>
    </source>
</evidence>
<gene>
    <name evidence="5" type="ORF">ABB28_00330</name>
</gene>
<dbReference type="PANTHER" id="PTHR11474">
    <property type="entry name" value="TYROSINASE FAMILY MEMBER"/>
    <property type="match status" value="1"/>
</dbReference>
<evidence type="ECO:0000259" key="3">
    <source>
        <dbReference type="PROSITE" id="PS00497"/>
    </source>
</evidence>
<evidence type="ECO:0000259" key="4">
    <source>
        <dbReference type="PROSITE" id="PS00498"/>
    </source>
</evidence>
<evidence type="ECO:0000256" key="2">
    <source>
        <dbReference type="ARBA" id="ARBA00023008"/>
    </source>
</evidence>
<dbReference type="AlphaFoldDB" id="A0A0R0D5V2"/>